<reference evidence="1" key="1">
    <citation type="submission" date="2023-05" db="EMBL/GenBank/DDBJ databases">
        <title>High-quality long-read genome of Scophthalmus maximus.</title>
        <authorList>
            <person name="Lien S."/>
            <person name="Martinez P."/>
        </authorList>
    </citation>
    <scope>NUCLEOTIDE SEQUENCE [LARGE SCALE GENOMIC DNA]</scope>
</reference>
<evidence type="ECO:0000313" key="2">
    <source>
        <dbReference type="Proteomes" id="UP000694558"/>
    </source>
</evidence>
<dbReference type="AlphaFoldDB" id="A0A8D3A0J3"/>
<proteinExistence type="predicted"/>
<organism evidence="1 2">
    <name type="scientific">Scophthalmus maximus</name>
    <name type="common">Turbot</name>
    <name type="synonym">Psetta maxima</name>
    <dbReference type="NCBI Taxonomy" id="52904"/>
    <lineage>
        <taxon>Eukaryota</taxon>
        <taxon>Metazoa</taxon>
        <taxon>Chordata</taxon>
        <taxon>Craniata</taxon>
        <taxon>Vertebrata</taxon>
        <taxon>Euteleostomi</taxon>
        <taxon>Actinopterygii</taxon>
        <taxon>Neopterygii</taxon>
        <taxon>Teleostei</taxon>
        <taxon>Neoteleostei</taxon>
        <taxon>Acanthomorphata</taxon>
        <taxon>Carangaria</taxon>
        <taxon>Pleuronectiformes</taxon>
        <taxon>Pleuronectoidei</taxon>
        <taxon>Scophthalmidae</taxon>
        <taxon>Scophthalmus</taxon>
    </lineage>
</organism>
<evidence type="ECO:0000313" key="1">
    <source>
        <dbReference type="Ensembl" id="ENSSMAP00000010599.1"/>
    </source>
</evidence>
<dbReference type="PANTHER" id="PTHR48424:SF3">
    <property type="entry name" value="DYNEIN LIGHT CHAIN-RELATED"/>
    <property type="match status" value="1"/>
</dbReference>
<accession>A0A8D3A0J3</accession>
<dbReference type="PANTHER" id="PTHR48424">
    <property type="entry name" value="DYNEIN LIGHT CHAIN-RELATED"/>
    <property type="match status" value="1"/>
</dbReference>
<sequence length="87" mass="9694">MRPSAGLEQQDGHLTKVKVNEMPGIMSHFADEVPPNDAVPGRVIYLVKLLLVTKTHVQLRVMLLQGLAGKLHGVMLHLLRHVSLFDH</sequence>
<dbReference type="Proteomes" id="UP000694558">
    <property type="component" value="Chromosome 9"/>
</dbReference>
<dbReference type="GeneTree" id="ENSGT01100000263793"/>
<name>A0A8D3A0J3_SCOMX</name>
<dbReference type="Ensembl" id="ENSSMAT00000010742.2">
    <property type="protein sequence ID" value="ENSSMAP00000010599.1"/>
    <property type="gene ID" value="ENSSMAG00000006531.2"/>
</dbReference>
<dbReference type="OMA" id="IMSHFAD"/>
<reference evidence="1" key="2">
    <citation type="submission" date="2025-08" db="UniProtKB">
        <authorList>
            <consortium name="Ensembl"/>
        </authorList>
    </citation>
    <scope>IDENTIFICATION</scope>
</reference>
<protein>
    <submittedName>
        <fullName evidence="1">Uncharacterized protein</fullName>
    </submittedName>
</protein>